<feature type="transmembrane region" description="Helical" evidence="5">
    <location>
        <begin position="245"/>
        <end position="265"/>
    </location>
</feature>
<evidence type="ECO:0000259" key="6">
    <source>
        <dbReference type="PROSITE" id="PS50850"/>
    </source>
</evidence>
<evidence type="ECO:0000256" key="3">
    <source>
        <dbReference type="ARBA" id="ARBA00022989"/>
    </source>
</evidence>
<feature type="transmembrane region" description="Helical" evidence="5">
    <location>
        <begin position="178"/>
        <end position="198"/>
    </location>
</feature>
<proteinExistence type="predicted"/>
<feature type="transmembrane region" description="Helical" evidence="5">
    <location>
        <begin position="314"/>
        <end position="333"/>
    </location>
</feature>
<dbReference type="Proteomes" id="UP000033956">
    <property type="component" value="Unassembled WGS sequence"/>
</dbReference>
<feature type="transmembrane region" description="Helical" evidence="5">
    <location>
        <begin position="28"/>
        <end position="46"/>
    </location>
</feature>
<dbReference type="EMBL" id="JYIZ01000033">
    <property type="protein sequence ID" value="KJL44004.1"/>
    <property type="molecule type" value="Genomic_DNA"/>
</dbReference>
<dbReference type="Gene3D" id="1.20.1250.20">
    <property type="entry name" value="MFS general substrate transporter like domains"/>
    <property type="match status" value="2"/>
</dbReference>
<dbReference type="CDD" id="cd17504">
    <property type="entry name" value="MFS_MMR_MDR_like"/>
    <property type="match status" value="1"/>
</dbReference>
<dbReference type="GO" id="GO:0022857">
    <property type="term" value="F:transmembrane transporter activity"/>
    <property type="evidence" value="ECO:0007669"/>
    <property type="project" value="InterPro"/>
</dbReference>
<feature type="transmembrane region" description="Helical" evidence="5">
    <location>
        <begin position="339"/>
        <end position="358"/>
    </location>
</feature>
<dbReference type="PATRIC" id="fig|92835.4.peg.594"/>
<keyword evidence="8" id="KW-1185">Reference proteome</keyword>
<feature type="transmembrane region" description="Helical" evidence="5">
    <location>
        <begin position="204"/>
        <end position="225"/>
    </location>
</feature>
<feature type="transmembrane region" description="Helical" evidence="5">
    <location>
        <begin position="58"/>
        <end position="77"/>
    </location>
</feature>
<evidence type="ECO:0000313" key="7">
    <source>
        <dbReference type="EMBL" id="KJL44004.1"/>
    </source>
</evidence>
<dbReference type="PROSITE" id="PS50850">
    <property type="entry name" value="MFS"/>
    <property type="match status" value="1"/>
</dbReference>
<feature type="transmembrane region" description="Helical" evidence="5">
    <location>
        <begin position="83"/>
        <end position="103"/>
    </location>
</feature>
<dbReference type="STRING" id="92835.RS81_00577"/>
<sequence>MVAAFMHSLLIPIQSELPDLLHASREDSAWVITITLLVSAICVPISGRLGDMYGKRTVILVLLGLLTAGSLVCALSDSLLPMIIGRGLQGVGMGVIPLGIALLHDVMPENRVNVAVSLVSATLGVGAALGLPVGAIITAIGDWHILFWVSAGLCITVLVLCLLVLPTEGIRSGGRFDYVGALGLAVCLTALLLVLSNGNQWGWAAWQTLVLSGCGLLVFVMWGWYQLRRREPLIDVRVSLRRPVLMTNLASIAMGFALFASHITFPQLLSLPESAGGLGASLLVASVTLMPSGLAMLAMSPISGRLMDRVGPKSLLILGAATIAATYIVALLVPTTIVSIAVINAVLGAGIGLGYAAMPTLVMRSVPDSETAAGNGLNTLMRALGTTAASAVIAAVLAQSAHTSHTGYPTGGGFQVALLLGCIGGMVSIALAIFIPSQKRFPSPVAAQEPQRSLSEKEITHV</sequence>
<dbReference type="InterPro" id="IPR036259">
    <property type="entry name" value="MFS_trans_sf"/>
</dbReference>
<evidence type="ECO:0000256" key="1">
    <source>
        <dbReference type="ARBA" id="ARBA00004651"/>
    </source>
</evidence>
<feature type="transmembrane region" description="Helical" evidence="5">
    <location>
        <begin position="277"/>
        <end position="302"/>
    </location>
</feature>
<comment type="subcellular location">
    <subcellularLocation>
        <location evidence="1">Cell membrane</location>
        <topology evidence="1">Multi-pass membrane protein</topology>
    </subcellularLocation>
</comment>
<feature type="transmembrane region" description="Helical" evidence="5">
    <location>
        <begin position="115"/>
        <end position="139"/>
    </location>
</feature>
<accession>A0A0M2HI71</accession>
<feature type="transmembrane region" description="Helical" evidence="5">
    <location>
        <begin position="379"/>
        <end position="401"/>
    </location>
</feature>
<dbReference type="SUPFAM" id="SSF103473">
    <property type="entry name" value="MFS general substrate transporter"/>
    <property type="match status" value="1"/>
</dbReference>
<organism evidence="7 8">
    <name type="scientific">Microbacterium terrae</name>
    <dbReference type="NCBI Taxonomy" id="69369"/>
    <lineage>
        <taxon>Bacteria</taxon>
        <taxon>Bacillati</taxon>
        <taxon>Actinomycetota</taxon>
        <taxon>Actinomycetes</taxon>
        <taxon>Micrococcales</taxon>
        <taxon>Microbacteriaceae</taxon>
        <taxon>Microbacterium</taxon>
    </lineage>
</organism>
<comment type="caution">
    <text evidence="7">The sequence shown here is derived from an EMBL/GenBank/DDBJ whole genome shotgun (WGS) entry which is preliminary data.</text>
</comment>
<evidence type="ECO:0000256" key="5">
    <source>
        <dbReference type="SAM" id="Phobius"/>
    </source>
</evidence>
<dbReference type="Pfam" id="PF07690">
    <property type="entry name" value="MFS_1"/>
    <property type="match status" value="1"/>
</dbReference>
<reference evidence="7 8" key="1">
    <citation type="submission" date="2015-02" db="EMBL/GenBank/DDBJ databases">
        <title>Draft genome sequences of ten Microbacterium spp. with emphasis on heavy metal contaminated environments.</title>
        <authorList>
            <person name="Corretto E."/>
        </authorList>
    </citation>
    <scope>NUCLEOTIDE SEQUENCE [LARGE SCALE GENOMIC DNA]</scope>
    <source>
        <strain evidence="7 8">DSM 12510</strain>
    </source>
</reference>
<evidence type="ECO:0000313" key="8">
    <source>
        <dbReference type="Proteomes" id="UP000033956"/>
    </source>
</evidence>
<feature type="transmembrane region" description="Helical" evidence="5">
    <location>
        <begin position="413"/>
        <end position="435"/>
    </location>
</feature>
<dbReference type="PANTHER" id="PTHR23501:SF197">
    <property type="entry name" value="COMD"/>
    <property type="match status" value="1"/>
</dbReference>
<keyword evidence="3 5" id="KW-1133">Transmembrane helix</keyword>
<protein>
    <submittedName>
        <fullName evidence="7">Multidrug resistance protein stp</fullName>
    </submittedName>
</protein>
<dbReference type="AlphaFoldDB" id="A0A0M2HI71"/>
<dbReference type="GO" id="GO:0005886">
    <property type="term" value="C:plasma membrane"/>
    <property type="evidence" value="ECO:0007669"/>
    <property type="project" value="UniProtKB-SubCell"/>
</dbReference>
<dbReference type="PANTHER" id="PTHR23501">
    <property type="entry name" value="MAJOR FACILITATOR SUPERFAMILY"/>
    <property type="match status" value="1"/>
</dbReference>
<dbReference type="InterPro" id="IPR020846">
    <property type="entry name" value="MFS_dom"/>
</dbReference>
<dbReference type="RefSeq" id="WP_045274624.1">
    <property type="nucleotide sequence ID" value="NZ_BSES01000003.1"/>
</dbReference>
<feature type="domain" description="Major facilitator superfamily (MFS) profile" evidence="6">
    <location>
        <begin position="1"/>
        <end position="440"/>
    </location>
</feature>
<feature type="transmembrane region" description="Helical" evidence="5">
    <location>
        <begin position="145"/>
        <end position="166"/>
    </location>
</feature>
<name>A0A0M2HI71_9MICO</name>
<keyword evidence="4 5" id="KW-0472">Membrane</keyword>
<keyword evidence="2 5" id="KW-0812">Transmembrane</keyword>
<evidence type="ECO:0000256" key="4">
    <source>
        <dbReference type="ARBA" id="ARBA00023136"/>
    </source>
</evidence>
<evidence type="ECO:0000256" key="2">
    <source>
        <dbReference type="ARBA" id="ARBA00022692"/>
    </source>
</evidence>
<gene>
    <name evidence="7" type="primary">stp_2</name>
    <name evidence="7" type="ORF">RS81_00577</name>
</gene>
<dbReference type="InterPro" id="IPR011701">
    <property type="entry name" value="MFS"/>
</dbReference>